<feature type="domain" description="RNA polymerase sigma-70 region 2" evidence="5">
    <location>
        <begin position="27"/>
        <end position="91"/>
    </location>
</feature>
<evidence type="ECO:0000256" key="4">
    <source>
        <dbReference type="ARBA" id="ARBA00023163"/>
    </source>
</evidence>
<dbReference type="Gene3D" id="1.10.10.10">
    <property type="entry name" value="Winged helix-like DNA-binding domain superfamily/Winged helix DNA-binding domain"/>
    <property type="match status" value="1"/>
</dbReference>
<protein>
    <submittedName>
        <fullName evidence="7">RNA polymerase sigma-70 factor</fullName>
    </submittedName>
</protein>
<organism evidence="7 8">
    <name type="scientific">Pedobacter rhodius</name>
    <dbReference type="NCBI Taxonomy" id="3004098"/>
    <lineage>
        <taxon>Bacteria</taxon>
        <taxon>Pseudomonadati</taxon>
        <taxon>Bacteroidota</taxon>
        <taxon>Sphingobacteriia</taxon>
        <taxon>Sphingobacteriales</taxon>
        <taxon>Sphingobacteriaceae</taxon>
        <taxon>Pedobacter</taxon>
    </lineage>
</organism>
<dbReference type="InterPro" id="IPR007627">
    <property type="entry name" value="RNA_pol_sigma70_r2"/>
</dbReference>
<evidence type="ECO:0000259" key="5">
    <source>
        <dbReference type="Pfam" id="PF04542"/>
    </source>
</evidence>
<evidence type="ECO:0000256" key="2">
    <source>
        <dbReference type="ARBA" id="ARBA00023015"/>
    </source>
</evidence>
<evidence type="ECO:0000256" key="3">
    <source>
        <dbReference type="ARBA" id="ARBA00023082"/>
    </source>
</evidence>
<dbReference type="InterPro" id="IPR014284">
    <property type="entry name" value="RNA_pol_sigma-70_dom"/>
</dbReference>
<dbReference type="SUPFAM" id="SSF88659">
    <property type="entry name" value="Sigma3 and sigma4 domains of RNA polymerase sigma factors"/>
    <property type="match status" value="1"/>
</dbReference>
<feature type="domain" description="RNA polymerase sigma factor 70 region 4 type 2" evidence="6">
    <location>
        <begin position="126"/>
        <end position="175"/>
    </location>
</feature>
<dbReference type="PANTHER" id="PTHR43133">
    <property type="entry name" value="RNA POLYMERASE ECF-TYPE SIGMA FACTO"/>
    <property type="match status" value="1"/>
</dbReference>
<dbReference type="PANTHER" id="PTHR43133:SF46">
    <property type="entry name" value="RNA POLYMERASE SIGMA-70 FACTOR ECF SUBFAMILY"/>
    <property type="match status" value="1"/>
</dbReference>
<dbReference type="Pfam" id="PF04542">
    <property type="entry name" value="Sigma70_r2"/>
    <property type="match status" value="1"/>
</dbReference>
<comment type="caution">
    <text evidence="7">The sequence shown here is derived from an EMBL/GenBank/DDBJ whole genome shotgun (WGS) entry which is preliminary data.</text>
</comment>
<reference evidence="7" key="1">
    <citation type="submission" date="2022-12" db="EMBL/GenBank/DDBJ databases">
        <title>Genome sequence of SJ11.</title>
        <authorList>
            <person name="Woo H."/>
        </authorList>
    </citation>
    <scope>NUCLEOTIDE SEQUENCE</scope>
    <source>
        <strain evidence="7">SJ11</strain>
    </source>
</reference>
<gene>
    <name evidence="7" type="ORF">O0931_04915</name>
</gene>
<dbReference type="NCBIfam" id="TIGR02937">
    <property type="entry name" value="sigma70-ECF"/>
    <property type="match status" value="1"/>
</dbReference>
<proteinExistence type="inferred from homology"/>
<dbReference type="EMBL" id="JAPWGL010000001">
    <property type="protein sequence ID" value="MCZ4222632.1"/>
    <property type="molecule type" value="Genomic_DNA"/>
</dbReference>
<dbReference type="CDD" id="cd06171">
    <property type="entry name" value="Sigma70_r4"/>
    <property type="match status" value="1"/>
</dbReference>
<dbReference type="InterPro" id="IPR013249">
    <property type="entry name" value="RNA_pol_sigma70_r4_t2"/>
</dbReference>
<sequence>MKFEKEVANEILIRVREGDSTAFQIVYNHYSLRLYNFAYRFLKSKELSEEIVQETFITLWTTRERLDEKYKMGSYLITVAKRLALNVLRHQYISDNAFEKISKVAVKSNNDTENYVFYNDLSNYAELMVKKLPDKQQEAFRLSRFHGLSHEQIAKKMQVSENTIKNHIAAALKTLRLRLKDANIFLLIVYHFICQF</sequence>
<evidence type="ECO:0000256" key="1">
    <source>
        <dbReference type="ARBA" id="ARBA00010641"/>
    </source>
</evidence>
<evidence type="ECO:0000259" key="6">
    <source>
        <dbReference type="Pfam" id="PF08281"/>
    </source>
</evidence>
<accession>A0ABT4KWL7</accession>
<evidence type="ECO:0000313" key="7">
    <source>
        <dbReference type="EMBL" id="MCZ4222632.1"/>
    </source>
</evidence>
<dbReference type="Gene3D" id="1.10.1740.10">
    <property type="match status" value="1"/>
</dbReference>
<dbReference type="RefSeq" id="WP_269414432.1">
    <property type="nucleotide sequence ID" value="NZ_JAPWGL010000001.1"/>
</dbReference>
<dbReference type="NCBIfam" id="TIGR02985">
    <property type="entry name" value="Sig70_bacteroi1"/>
    <property type="match status" value="1"/>
</dbReference>
<keyword evidence="2" id="KW-0805">Transcription regulation</keyword>
<comment type="similarity">
    <text evidence="1">Belongs to the sigma-70 factor family. ECF subfamily.</text>
</comment>
<dbReference type="InterPro" id="IPR036388">
    <property type="entry name" value="WH-like_DNA-bd_sf"/>
</dbReference>
<dbReference type="InterPro" id="IPR039425">
    <property type="entry name" value="RNA_pol_sigma-70-like"/>
</dbReference>
<keyword evidence="4" id="KW-0804">Transcription</keyword>
<dbReference type="InterPro" id="IPR014327">
    <property type="entry name" value="RNA_pol_sigma70_bacteroid"/>
</dbReference>
<evidence type="ECO:0000313" key="8">
    <source>
        <dbReference type="Proteomes" id="UP001144341"/>
    </source>
</evidence>
<dbReference type="InterPro" id="IPR013325">
    <property type="entry name" value="RNA_pol_sigma_r2"/>
</dbReference>
<dbReference type="SUPFAM" id="SSF88946">
    <property type="entry name" value="Sigma2 domain of RNA polymerase sigma factors"/>
    <property type="match status" value="1"/>
</dbReference>
<keyword evidence="8" id="KW-1185">Reference proteome</keyword>
<name>A0ABT4KWL7_9SPHI</name>
<dbReference type="Proteomes" id="UP001144341">
    <property type="component" value="Unassembled WGS sequence"/>
</dbReference>
<dbReference type="InterPro" id="IPR013324">
    <property type="entry name" value="RNA_pol_sigma_r3/r4-like"/>
</dbReference>
<dbReference type="Pfam" id="PF08281">
    <property type="entry name" value="Sigma70_r4_2"/>
    <property type="match status" value="1"/>
</dbReference>
<keyword evidence="3" id="KW-0731">Sigma factor</keyword>